<feature type="region of interest" description="Disordered" evidence="1">
    <location>
        <begin position="15"/>
        <end position="82"/>
    </location>
</feature>
<feature type="non-terminal residue" evidence="2">
    <location>
        <position position="1"/>
    </location>
</feature>
<gene>
    <name evidence="2" type="ORF">DPMN_145780</name>
</gene>
<name>A0A9D4F6Q5_DREPO</name>
<evidence type="ECO:0000256" key="1">
    <source>
        <dbReference type="SAM" id="MobiDB-lite"/>
    </source>
</evidence>
<organism evidence="2 3">
    <name type="scientific">Dreissena polymorpha</name>
    <name type="common">Zebra mussel</name>
    <name type="synonym">Mytilus polymorpha</name>
    <dbReference type="NCBI Taxonomy" id="45954"/>
    <lineage>
        <taxon>Eukaryota</taxon>
        <taxon>Metazoa</taxon>
        <taxon>Spiralia</taxon>
        <taxon>Lophotrochozoa</taxon>
        <taxon>Mollusca</taxon>
        <taxon>Bivalvia</taxon>
        <taxon>Autobranchia</taxon>
        <taxon>Heteroconchia</taxon>
        <taxon>Euheterodonta</taxon>
        <taxon>Imparidentia</taxon>
        <taxon>Neoheterodontei</taxon>
        <taxon>Myida</taxon>
        <taxon>Dreissenoidea</taxon>
        <taxon>Dreissenidae</taxon>
        <taxon>Dreissena</taxon>
    </lineage>
</organism>
<dbReference type="Proteomes" id="UP000828390">
    <property type="component" value="Unassembled WGS sequence"/>
</dbReference>
<reference evidence="2" key="2">
    <citation type="submission" date="2020-11" db="EMBL/GenBank/DDBJ databases">
        <authorList>
            <person name="McCartney M.A."/>
            <person name="Auch B."/>
            <person name="Kono T."/>
            <person name="Mallez S."/>
            <person name="Becker A."/>
            <person name="Gohl D.M."/>
            <person name="Silverstein K.A.T."/>
            <person name="Koren S."/>
            <person name="Bechman K.B."/>
            <person name="Herman A."/>
            <person name="Abrahante J.E."/>
            <person name="Garbe J."/>
        </authorList>
    </citation>
    <scope>NUCLEOTIDE SEQUENCE</scope>
    <source>
        <strain evidence="2">Duluth1</strain>
        <tissue evidence="2">Whole animal</tissue>
    </source>
</reference>
<protein>
    <submittedName>
        <fullName evidence="2">Uncharacterized protein</fullName>
    </submittedName>
</protein>
<reference evidence="2" key="1">
    <citation type="journal article" date="2019" name="bioRxiv">
        <title>The Genome of the Zebra Mussel, Dreissena polymorpha: A Resource for Invasive Species Research.</title>
        <authorList>
            <person name="McCartney M.A."/>
            <person name="Auch B."/>
            <person name="Kono T."/>
            <person name="Mallez S."/>
            <person name="Zhang Y."/>
            <person name="Obille A."/>
            <person name="Becker A."/>
            <person name="Abrahante J.E."/>
            <person name="Garbe J."/>
            <person name="Badalamenti J.P."/>
            <person name="Herman A."/>
            <person name="Mangelson H."/>
            <person name="Liachko I."/>
            <person name="Sullivan S."/>
            <person name="Sone E.D."/>
            <person name="Koren S."/>
            <person name="Silverstein K.A.T."/>
            <person name="Beckman K.B."/>
            <person name="Gohl D.M."/>
        </authorList>
    </citation>
    <scope>NUCLEOTIDE SEQUENCE</scope>
    <source>
        <strain evidence="2">Duluth1</strain>
        <tissue evidence="2">Whole animal</tissue>
    </source>
</reference>
<accession>A0A9D4F6Q5</accession>
<dbReference type="EMBL" id="JAIWYP010000007">
    <property type="protein sequence ID" value="KAH3792286.1"/>
    <property type="molecule type" value="Genomic_DNA"/>
</dbReference>
<keyword evidence="3" id="KW-1185">Reference proteome</keyword>
<proteinExistence type="predicted"/>
<comment type="caution">
    <text evidence="2">The sequence shown here is derived from an EMBL/GenBank/DDBJ whole genome shotgun (WGS) entry which is preliminary data.</text>
</comment>
<evidence type="ECO:0000313" key="3">
    <source>
        <dbReference type="Proteomes" id="UP000828390"/>
    </source>
</evidence>
<evidence type="ECO:0000313" key="2">
    <source>
        <dbReference type="EMBL" id="KAH3792286.1"/>
    </source>
</evidence>
<dbReference type="AlphaFoldDB" id="A0A9D4F6Q5"/>
<feature type="compositionally biased region" description="Polar residues" evidence="1">
    <location>
        <begin position="59"/>
        <end position="75"/>
    </location>
</feature>
<sequence>VGKHVFQLKFVEKTAKEAKTNGTRIKSPADKERKNKNDHNAQGATNKKDNIRRHKQKKQCTISTVERDQWANSTAAKGFPQG</sequence>
<feature type="compositionally biased region" description="Basic and acidic residues" evidence="1">
    <location>
        <begin position="27"/>
        <end position="39"/>
    </location>
</feature>